<gene>
    <name evidence="7" type="ORF">K432DRAFT_397780</name>
</gene>
<feature type="domain" description="DNA endonuclease activator Ctp1 C-terminal" evidence="6">
    <location>
        <begin position="717"/>
        <end position="838"/>
    </location>
</feature>
<evidence type="ECO:0000313" key="8">
    <source>
        <dbReference type="Proteomes" id="UP000250266"/>
    </source>
</evidence>
<evidence type="ECO:0000256" key="3">
    <source>
        <dbReference type="ARBA" id="ARBA00023242"/>
    </source>
</evidence>
<dbReference type="EMBL" id="KV745407">
    <property type="protein sequence ID" value="OCK74825.1"/>
    <property type="molecule type" value="Genomic_DNA"/>
</dbReference>
<evidence type="ECO:0000256" key="4">
    <source>
        <dbReference type="SAM" id="Coils"/>
    </source>
</evidence>
<sequence>MEESAGWLKNHRDTLTSAISRVSDQSFRHLEHEIGRRDQERQSLLEHITRLVTEQAQLREENSQLSLENSCLKSQITVAIQVNNVPSLSPNSEAEGCEARIEDSTNGKNGPVMNEAGTVPYGDFANLTTKYETLRLQHAETQRALSKSIKNNQYSTEKYREMKEQVKVWQRYIDRKLAKESSSRPNTTTTLGASSTVGAFGADFKPTRTSAHLKDSITGRRLSASISPKIGPADSNVPQLPVSLNATEQLPPSHGAGEHPPCMGRSPLHSIPLSQQNNTTVPESLSQDSEFNDRPSVYDLIDREVVPNMQLPKDHGTSAVAQETSGVVEVPPASAPTSERMLSSQATEYDMNTQEVSQVNPPAATADDDNDVPEFVSARSLKRKRHIPHAFEVYDDNRASDGTPISPIMVKEEASRSSPDTARPTLKVHRNETLDLDAPTTIATPRKVKSHEYVCKMQSTLSVASAGIRQERRSRMPVIKDEPLEESEPRNGFNESTAVLVSSKHDPDMNMEEIANNEPASLQKMPSDDSPADMLHPLDSNIRMIPEAGEPPNRAKRRRRDMDEIIRKAHTRSKNGESSSGGESSIETKSKRFPPVIKLEADRDIQSVIDGPTPEKQNHLTSITPAPGKLKRPAKNTPSQNPTPLATTRNDRPTRIKGQEYGAPTSKTALAYIAQKSSSRPGSCSSFTTLRSRPLESISIDDLKPNPVYNQGLDYTFVDAVRGREARKCVPGCTKPECCGGVFRALAASAPDMTAPRRLFNSSDDDSDSEDTRLVKDYLGNAYDTAKVRRMPREEREELVLQARTRLLADRHGKHKHAYERRATPPGFWRTDFPTTQEVEKDRELAREMDKQKVEERWREAMRGGGRWIFRDE</sequence>
<feature type="region of interest" description="Disordered" evidence="5">
    <location>
        <begin position="246"/>
        <end position="292"/>
    </location>
</feature>
<accession>A0A8E2J9Z4</accession>
<proteinExistence type="predicted"/>
<evidence type="ECO:0000256" key="2">
    <source>
        <dbReference type="ARBA" id="ARBA00022763"/>
    </source>
</evidence>
<dbReference type="AlphaFoldDB" id="A0A8E2J9Z4"/>
<dbReference type="InterPro" id="IPR013882">
    <property type="entry name" value="Ctp1_C"/>
</dbReference>
<keyword evidence="2" id="KW-0227">DNA damage</keyword>
<keyword evidence="4" id="KW-0175">Coiled coil</keyword>
<name>A0A8E2J9Z4_9PEZI</name>
<keyword evidence="8" id="KW-1185">Reference proteome</keyword>
<feature type="region of interest" description="Disordered" evidence="5">
    <location>
        <begin position="567"/>
        <end position="660"/>
    </location>
</feature>
<comment type="subcellular location">
    <subcellularLocation>
        <location evidence="1">Nucleus</location>
    </subcellularLocation>
</comment>
<dbReference type="Pfam" id="PF08573">
    <property type="entry name" value="SAE2"/>
    <property type="match status" value="1"/>
</dbReference>
<evidence type="ECO:0000256" key="5">
    <source>
        <dbReference type="SAM" id="MobiDB-lite"/>
    </source>
</evidence>
<dbReference type="GO" id="GO:0006281">
    <property type="term" value="P:DNA repair"/>
    <property type="evidence" value="ECO:0007669"/>
    <property type="project" value="InterPro"/>
</dbReference>
<protein>
    <submittedName>
        <fullName evidence="7">SAE2-domain-containing protein</fullName>
    </submittedName>
</protein>
<feature type="compositionally biased region" description="Basic and acidic residues" evidence="5">
    <location>
        <begin position="649"/>
        <end position="658"/>
    </location>
</feature>
<feature type="compositionally biased region" description="Low complexity" evidence="5">
    <location>
        <begin position="576"/>
        <end position="587"/>
    </location>
</feature>
<dbReference type="Proteomes" id="UP000250266">
    <property type="component" value="Unassembled WGS sequence"/>
</dbReference>
<feature type="compositionally biased region" description="Polar residues" evidence="5">
    <location>
        <begin position="272"/>
        <end position="289"/>
    </location>
</feature>
<dbReference type="GO" id="GO:0005634">
    <property type="term" value="C:nucleus"/>
    <property type="evidence" value="ECO:0007669"/>
    <property type="project" value="UniProtKB-SubCell"/>
</dbReference>
<reference evidence="7 8" key="1">
    <citation type="journal article" date="2016" name="Nat. Commun.">
        <title>Ectomycorrhizal ecology is imprinted in the genome of the dominant symbiotic fungus Cenococcum geophilum.</title>
        <authorList>
            <consortium name="DOE Joint Genome Institute"/>
            <person name="Peter M."/>
            <person name="Kohler A."/>
            <person name="Ohm R.A."/>
            <person name="Kuo A."/>
            <person name="Krutzmann J."/>
            <person name="Morin E."/>
            <person name="Arend M."/>
            <person name="Barry K.W."/>
            <person name="Binder M."/>
            <person name="Choi C."/>
            <person name="Clum A."/>
            <person name="Copeland A."/>
            <person name="Grisel N."/>
            <person name="Haridas S."/>
            <person name="Kipfer T."/>
            <person name="LaButti K."/>
            <person name="Lindquist E."/>
            <person name="Lipzen A."/>
            <person name="Maire R."/>
            <person name="Meier B."/>
            <person name="Mihaltcheva S."/>
            <person name="Molinier V."/>
            <person name="Murat C."/>
            <person name="Poggeler S."/>
            <person name="Quandt C.A."/>
            <person name="Sperisen C."/>
            <person name="Tritt A."/>
            <person name="Tisserant E."/>
            <person name="Crous P.W."/>
            <person name="Henrissat B."/>
            <person name="Nehls U."/>
            <person name="Egli S."/>
            <person name="Spatafora J.W."/>
            <person name="Grigoriev I.V."/>
            <person name="Martin F.M."/>
        </authorList>
    </citation>
    <scope>NUCLEOTIDE SEQUENCE [LARGE SCALE GENOMIC DNA]</scope>
    <source>
        <strain evidence="7 8">CBS 459.81</strain>
    </source>
</reference>
<keyword evidence="3" id="KW-0539">Nucleus</keyword>
<dbReference type="OrthoDB" id="5801062at2759"/>
<evidence type="ECO:0000256" key="1">
    <source>
        <dbReference type="ARBA" id="ARBA00004123"/>
    </source>
</evidence>
<evidence type="ECO:0000259" key="6">
    <source>
        <dbReference type="Pfam" id="PF08573"/>
    </source>
</evidence>
<evidence type="ECO:0000313" key="7">
    <source>
        <dbReference type="EMBL" id="OCK74825.1"/>
    </source>
</evidence>
<feature type="compositionally biased region" description="Polar residues" evidence="5">
    <location>
        <begin position="636"/>
        <end position="648"/>
    </location>
</feature>
<organism evidence="7 8">
    <name type="scientific">Lepidopterella palustris CBS 459.81</name>
    <dbReference type="NCBI Taxonomy" id="1314670"/>
    <lineage>
        <taxon>Eukaryota</taxon>
        <taxon>Fungi</taxon>
        <taxon>Dikarya</taxon>
        <taxon>Ascomycota</taxon>
        <taxon>Pezizomycotina</taxon>
        <taxon>Dothideomycetes</taxon>
        <taxon>Pleosporomycetidae</taxon>
        <taxon>Mytilinidiales</taxon>
        <taxon>Argynnaceae</taxon>
        <taxon>Lepidopterella</taxon>
    </lineage>
</organism>
<feature type="coiled-coil region" evidence="4">
    <location>
        <begin position="48"/>
        <end position="75"/>
    </location>
</feature>